<gene>
    <name evidence="7" type="ORF">CEY11_01420</name>
</gene>
<dbReference type="PANTHER" id="PTHR30293:SF0">
    <property type="entry name" value="NITROGEN ASSIMILATION REGULATORY PROTEIN NAC"/>
    <property type="match status" value="1"/>
</dbReference>
<dbReference type="InterPro" id="IPR000847">
    <property type="entry name" value="LysR_HTH_N"/>
</dbReference>
<dbReference type="PROSITE" id="PS50931">
    <property type="entry name" value="HTH_LYSR"/>
    <property type="match status" value="1"/>
</dbReference>
<dbReference type="GO" id="GO:0003700">
    <property type="term" value="F:DNA-binding transcription factor activity"/>
    <property type="evidence" value="ECO:0007669"/>
    <property type="project" value="InterPro"/>
</dbReference>
<evidence type="ECO:0000259" key="6">
    <source>
        <dbReference type="PROSITE" id="PS50931"/>
    </source>
</evidence>
<dbReference type="FunFam" id="1.10.10.10:FF:000001">
    <property type="entry name" value="LysR family transcriptional regulator"/>
    <property type="match status" value="1"/>
</dbReference>
<evidence type="ECO:0000313" key="8">
    <source>
        <dbReference type="Proteomes" id="UP000214603"/>
    </source>
</evidence>
<feature type="domain" description="HTH lysR-type" evidence="6">
    <location>
        <begin position="1"/>
        <end position="58"/>
    </location>
</feature>
<dbReference type="AlphaFoldDB" id="A0A225N2S4"/>
<dbReference type="Proteomes" id="UP000214603">
    <property type="component" value="Unassembled WGS sequence"/>
</dbReference>
<dbReference type="GO" id="GO:0003677">
    <property type="term" value="F:DNA binding"/>
    <property type="evidence" value="ECO:0007669"/>
    <property type="project" value="UniProtKB-KW"/>
</dbReference>
<comment type="caution">
    <text evidence="7">The sequence shown here is derived from an EMBL/GenBank/DDBJ whole genome shotgun (WGS) entry which is preliminary data.</text>
</comment>
<dbReference type="Gene3D" id="3.40.190.290">
    <property type="match status" value="1"/>
</dbReference>
<dbReference type="OrthoDB" id="8587114at2"/>
<dbReference type="PANTHER" id="PTHR30293">
    <property type="entry name" value="TRANSCRIPTIONAL REGULATORY PROTEIN NAC-RELATED"/>
    <property type="match status" value="1"/>
</dbReference>
<protein>
    <submittedName>
        <fullName evidence="7">LysR family transcriptional regulator</fullName>
    </submittedName>
</protein>
<keyword evidence="4" id="KW-0010">Activator</keyword>
<keyword evidence="3" id="KW-0238">DNA-binding</keyword>
<keyword evidence="8" id="KW-1185">Reference proteome</keyword>
<dbReference type="SUPFAM" id="SSF46785">
    <property type="entry name" value="Winged helix' DNA-binding domain"/>
    <property type="match status" value="1"/>
</dbReference>
<evidence type="ECO:0000256" key="2">
    <source>
        <dbReference type="ARBA" id="ARBA00023015"/>
    </source>
</evidence>
<dbReference type="RefSeq" id="WP_088601546.1">
    <property type="nucleotide sequence ID" value="NZ_NJIH01000001.1"/>
</dbReference>
<dbReference type="InterPro" id="IPR005119">
    <property type="entry name" value="LysR_subst-bd"/>
</dbReference>
<dbReference type="InterPro" id="IPR036390">
    <property type="entry name" value="WH_DNA-bd_sf"/>
</dbReference>
<keyword evidence="2" id="KW-0805">Transcription regulation</keyword>
<evidence type="ECO:0000256" key="4">
    <source>
        <dbReference type="ARBA" id="ARBA00023159"/>
    </source>
</evidence>
<organism evidence="7 8">
    <name type="scientific">Candidimonas nitroreducens</name>
    <dbReference type="NCBI Taxonomy" id="683354"/>
    <lineage>
        <taxon>Bacteria</taxon>
        <taxon>Pseudomonadati</taxon>
        <taxon>Pseudomonadota</taxon>
        <taxon>Betaproteobacteria</taxon>
        <taxon>Burkholderiales</taxon>
        <taxon>Alcaligenaceae</taxon>
        <taxon>Candidimonas</taxon>
    </lineage>
</organism>
<dbReference type="Pfam" id="PF00126">
    <property type="entry name" value="HTH_1"/>
    <property type="match status" value="1"/>
</dbReference>
<name>A0A225N2S4_9BURK</name>
<comment type="similarity">
    <text evidence="1">Belongs to the LysR transcriptional regulatory family.</text>
</comment>
<dbReference type="SUPFAM" id="SSF53850">
    <property type="entry name" value="Periplasmic binding protein-like II"/>
    <property type="match status" value="1"/>
</dbReference>
<accession>A0A225N2S4</accession>
<evidence type="ECO:0000256" key="5">
    <source>
        <dbReference type="ARBA" id="ARBA00023163"/>
    </source>
</evidence>
<evidence type="ECO:0000256" key="3">
    <source>
        <dbReference type="ARBA" id="ARBA00023125"/>
    </source>
</evidence>
<dbReference type="EMBL" id="NJIH01000001">
    <property type="protein sequence ID" value="OWT66420.1"/>
    <property type="molecule type" value="Genomic_DNA"/>
</dbReference>
<dbReference type="InterPro" id="IPR036388">
    <property type="entry name" value="WH-like_DNA-bd_sf"/>
</dbReference>
<dbReference type="PRINTS" id="PR00039">
    <property type="entry name" value="HTHLYSR"/>
</dbReference>
<dbReference type="Pfam" id="PF03466">
    <property type="entry name" value="LysR_substrate"/>
    <property type="match status" value="1"/>
</dbReference>
<evidence type="ECO:0000256" key="1">
    <source>
        <dbReference type="ARBA" id="ARBA00009437"/>
    </source>
</evidence>
<reference evidence="8" key="1">
    <citation type="submission" date="2017-06" db="EMBL/GenBank/DDBJ databases">
        <title>Herbaspirillum phytohormonus sp. nov., isolated from the root nodule of Robinia pseudoacacia in lead-zinc mine.</title>
        <authorList>
            <person name="Fan M."/>
            <person name="Lin Y."/>
        </authorList>
    </citation>
    <scope>NUCLEOTIDE SEQUENCE [LARGE SCALE GENOMIC DNA]</scope>
    <source>
        <strain evidence="8">SC-089</strain>
    </source>
</reference>
<keyword evidence="5" id="KW-0804">Transcription</keyword>
<sequence length="309" mass="33448">MNIDQLRVFQKTADAGGVSRAAVKLGVSQSAASRQIASLEAEFRSRLFYRHGRGVALTEAGRALYTAIKPLLEQLVEVKEQLLQKSEEPTGAVIVGMPSSLMGTIGASCAQQFLARYPKASLHLYEGSSGLLVDRLESGLIGAAVLYDTRRGPNMVVTPLLVEQFYLVTAWPKTSNLLREVTIPELARHQLLLPGIQSGMRRAVDAAFKQHDIEAHILMDMHSVTVIKHLVERGIGSTILPYGAIHREVANRYLSARPISLEIMGANLVTATATGQPITRAMQAFLSLLGDEIRSCVAAGTLRGRAVAV</sequence>
<dbReference type="GO" id="GO:2000142">
    <property type="term" value="P:regulation of DNA-templated transcription initiation"/>
    <property type="evidence" value="ECO:0007669"/>
    <property type="project" value="TreeGrafter"/>
</dbReference>
<proteinExistence type="inferred from homology"/>
<evidence type="ECO:0000313" key="7">
    <source>
        <dbReference type="EMBL" id="OWT66420.1"/>
    </source>
</evidence>
<dbReference type="Gene3D" id="1.10.10.10">
    <property type="entry name" value="Winged helix-like DNA-binding domain superfamily/Winged helix DNA-binding domain"/>
    <property type="match status" value="1"/>
</dbReference>